<dbReference type="STRING" id="623744.A0A553MU23"/>
<evidence type="ECO:0000313" key="2">
    <source>
        <dbReference type="Proteomes" id="UP000316079"/>
    </source>
</evidence>
<reference evidence="1 2" key="1">
    <citation type="journal article" date="2019" name="Sci. Data">
        <title>Hybrid genome assembly and annotation of Danionella translucida.</title>
        <authorList>
            <person name="Kadobianskyi M."/>
            <person name="Schulze L."/>
            <person name="Schuelke M."/>
            <person name="Judkewitz B."/>
        </authorList>
    </citation>
    <scope>NUCLEOTIDE SEQUENCE [LARGE SCALE GENOMIC DNA]</scope>
    <source>
        <strain evidence="1 2">Bolton</strain>
    </source>
</reference>
<dbReference type="OrthoDB" id="430044at2759"/>
<keyword evidence="2" id="KW-1185">Reference proteome</keyword>
<proteinExistence type="predicted"/>
<dbReference type="AlphaFoldDB" id="A0A553MU23"/>
<dbReference type="PANTHER" id="PTHR45739:SF4">
    <property type="entry name" value="FRAS1-RELATED EXTRACELLULAR MATRIX PROTEIN 2"/>
    <property type="match status" value="1"/>
</dbReference>
<sequence>MSDFEDEPGGNKLKNQQFRLNWAWISLEKEYYQVDEESKFLEVVLRRRGFLGETSFVSKIDSAVSAD</sequence>
<evidence type="ECO:0000313" key="1">
    <source>
        <dbReference type="EMBL" id="TRY56686.1"/>
    </source>
</evidence>
<dbReference type="EMBL" id="SRMA01027268">
    <property type="protein sequence ID" value="TRY56686.1"/>
    <property type="molecule type" value="Genomic_DNA"/>
</dbReference>
<organism evidence="1 2">
    <name type="scientific">Danionella cerebrum</name>
    <dbReference type="NCBI Taxonomy" id="2873325"/>
    <lineage>
        <taxon>Eukaryota</taxon>
        <taxon>Metazoa</taxon>
        <taxon>Chordata</taxon>
        <taxon>Craniata</taxon>
        <taxon>Vertebrata</taxon>
        <taxon>Euteleostomi</taxon>
        <taxon>Actinopterygii</taxon>
        <taxon>Neopterygii</taxon>
        <taxon>Teleostei</taxon>
        <taxon>Ostariophysi</taxon>
        <taxon>Cypriniformes</taxon>
        <taxon>Danionidae</taxon>
        <taxon>Danioninae</taxon>
        <taxon>Danionella</taxon>
    </lineage>
</organism>
<accession>A0A553MU23</accession>
<dbReference type="PANTHER" id="PTHR45739">
    <property type="entry name" value="MATRIX PROTEIN, PUTATIVE-RELATED"/>
    <property type="match status" value="1"/>
</dbReference>
<protein>
    <submittedName>
        <fullName evidence="1">Uncharacterized protein</fullName>
    </submittedName>
</protein>
<dbReference type="Proteomes" id="UP000316079">
    <property type="component" value="Unassembled WGS sequence"/>
</dbReference>
<dbReference type="InterPro" id="IPR051561">
    <property type="entry name" value="FRAS1_ECM"/>
</dbReference>
<gene>
    <name evidence="1" type="ORF">DNTS_034242</name>
</gene>
<dbReference type="GO" id="GO:0009653">
    <property type="term" value="P:anatomical structure morphogenesis"/>
    <property type="evidence" value="ECO:0007669"/>
    <property type="project" value="TreeGrafter"/>
</dbReference>
<name>A0A553MU23_9TELE</name>
<comment type="caution">
    <text evidence="1">The sequence shown here is derived from an EMBL/GenBank/DDBJ whole genome shotgun (WGS) entry which is preliminary data.</text>
</comment>